<dbReference type="AlphaFoldDB" id="A0A2C5ZAZ9"/>
<evidence type="ECO:0000313" key="15">
    <source>
        <dbReference type="Proteomes" id="UP000226431"/>
    </source>
</evidence>
<evidence type="ECO:0000256" key="9">
    <source>
        <dbReference type="ARBA" id="ARBA00059620"/>
    </source>
</evidence>
<dbReference type="SUPFAM" id="SSF51735">
    <property type="entry name" value="NAD(P)-binding Rossmann-fold domains"/>
    <property type="match status" value="1"/>
</dbReference>
<keyword evidence="3" id="KW-0812">Transmembrane</keyword>
<feature type="compositionally biased region" description="Polar residues" evidence="13">
    <location>
        <begin position="363"/>
        <end position="377"/>
    </location>
</feature>
<comment type="caution">
    <text evidence="14">The sequence shown here is derived from an EMBL/GenBank/DDBJ whole genome shotgun (WGS) entry which is preliminary data.</text>
</comment>
<dbReference type="PROSITE" id="PS00061">
    <property type="entry name" value="ADH_SHORT"/>
    <property type="match status" value="1"/>
</dbReference>
<evidence type="ECO:0000256" key="13">
    <source>
        <dbReference type="SAM" id="MobiDB-lite"/>
    </source>
</evidence>
<keyword evidence="5" id="KW-1133">Transmembrane helix</keyword>
<dbReference type="Proteomes" id="UP000226431">
    <property type="component" value="Unassembled WGS sequence"/>
</dbReference>
<dbReference type="InterPro" id="IPR002347">
    <property type="entry name" value="SDR_fam"/>
</dbReference>
<gene>
    <name evidence="14" type="ORF">CDD80_7229</name>
</gene>
<dbReference type="GO" id="GO:0052650">
    <property type="term" value="F:all-trans-retinol dehydrogenase (NADP+) activity"/>
    <property type="evidence" value="ECO:0007669"/>
    <property type="project" value="UniProtKB-ARBA"/>
</dbReference>
<name>A0A2C5ZAZ9_9HYPO</name>
<evidence type="ECO:0000256" key="7">
    <source>
        <dbReference type="ARBA" id="ARBA00023098"/>
    </source>
</evidence>
<feature type="region of interest" description="Disordered" evidence="13">
    <location>
        <begin position="346"/>
        <end position="377"/>
    </location>
</feature>
<keyword evidence="7" id="KW-0443">Lipid metabolism</keyword>
<dbReference type="GO" id="GO:0016020">
    <property type="term" value="C:membrane"/>
    <property type="evidence" value="ECO:0007669"/>
    <property type="project" value="UniProtKB-SubCell"/>
</dbReference>
<sequence length="377" mass="40843">MPARNRLLPREGFCADVLMQLVQRTALNPALMLPLFLAARYTARGQTLSALHPKVAGMLTVLLGLAVTRAASAWLSDKMRNNWVNDKYDWSKEIVLITGGAAGIGGTVVQMLDEKNITVVVLDLQPMSFTTSPRVHHFHCDIRSPERVKAVAATVRAKIGHPTVVINNAGVYRGKSIVAAEPGDVRFTFDVNTLAPFWVTKAFLPNMIERNHGMIVTVSSIAAWLTLPSMVDYAASKAASMAFSEGLAAEMSTLYQAPKIRVVSVHPGHTRTALFEGFQQKASFFAPSLEPESIAEAVVTQVLSGRSATVVLPKSTMALAALRAIPDWYGIRARSKYRSAAAKWRGRQVVQDVDAPPDEADSSSKGTSESTVLVSET</sequence>
<dbReference type="PANTHER" id="PTHR24322:SF736">
    <property type="entry name" value="RETINOL DEHYDROGENASE 10"/>
    <property type="match status" value="1"/>
</dbReference>
<comment type="subcellular location">
    <subcellularLocation>
        <location evidence="1">Membrane</location>
        <topology evidence="1">Multi-pass membrane protein</topology>
    </subcellularLocation>
</comment>
<evidence type="ECO:0000256" key="3">
    <source>
        <dbReference type="ARBA" id="ARBA00022692"/>
    </source>
</evidence>
<dbReference type="FunFam" id="3.40.50.720:FF:000131">
    <property type="entry name" value="Short-chain dehydrogenase/reductase 3"/>
    <property type="match status" value="1"/>
</dbReference>
<protein>
    <recommendedName>
        <fullName evidence="10">Short-chain dehydrogenase/reductase 3</fullName>
    </recommendedName>
    <alternativeName>
        <fullName evidence="11">Retinal short-chain dehydrogenase/reductase 1</fullName>
    </alternativeName>
</protein>
<comment type="similarity">
    <text evidence="2 12">Belongs to the short-chain dehydrogenases/reductases (SDR) family.</text>
</comment>
<dbReference type="InterPro" id="IPR020904">
    <property type="entry name" value="Sc_DH/Rdtase_CS"/>
</dbReference>
<keyword evidence="15" id="KW-1185">Reference proteome</keyword>
<evidence type="ECO:0000256" key="6">
    <source>
        <dbReference type="ARBA" id="ARBA00023002"/>
    </source>
</evidence>
<evidence type="ECO:0000313" key="14">
    <source>
        <dbReference type="EMBL" id="PHH78207.1"/>
    </source>
</evidence>
<dbReference type="PRINTS" id="PR00080">
    <property type="entry name" value="SDRFAMILY"/>
</dbReference>
<dbReference type="OrthoDB" id="10253736at2759"/>
<dbReference type="PRINTS" id="PR00081">
    <property type="entry name" value="GDHRDH"/>
</dbReference>
<dbReference type="Pfam" id="PF00106">
    <property type="entry name" value="adh_short"/>
    <property type="match status" value="1"/>
</dbReference>
<evidence type="ECO:0000256" key="8">
    <source>
        <dbReference type="ARBA" id="ARBA00023136"/>
    </source>
</evidence>
<evidence type="ECO:0000256" key="12">
    <source>
        <dbReference type="RuleBase" id="RU000363"/>
    </source>
</evidence>
<dbReference type="Gene3D" id="3.40.50.720">
    <property type="entry name" value="NAD(P)-binding Rossmann-like Domain"/>
    <property type="match status" value="1"/>
</dbReference>
<accession>A0A2C5ZAZ9</accession>
<evidence type="ECO:0000256" key="10">
    <source>
        <dbReference type="ARBA" id="ARBA00068717"/>
    </source>
</evidence>
<reference evidence="14 15" key="1">
    <citation type="submission" date="2017-06" db="EMBL/GenBank/DDBJ databases">
        <title>Ant-infecting Ophiocordyceps genomes reveal a high diversity of potential behavioral manipulation genes and a possible major role for enterotoxins.</title>
        <authorList>
            <person name="De Bekker C."/>
            <person name="Evans H.C."/>
            <person name="Brachmann A."/>
            <person name="Hughes D.P."/>
        </authorList>
    </citation>
    <scope>NUCLEOTIDE SEQUENCE [LARGE SCALE GENOMIC DNA]</scope>
    <source>
        <strain evidence="14 15">Map16</strain>
    </source>
</reference>
<evidence type="ECO:0000256" key="2">
    <source>
        <dbReference type="ARBA" id="ARBA00006484"/>
    </source>
</evidence>
<dbReference type="EMBL" id="NJES01000088">
    <property type="protein sequence ID" value="PHH78207.1"/>
    <property type="molecule type" value="Genomic_DNA"/>
</dbReference>
<keyword evidence="6" id="KW-0560">Oxidoreductase</keyword>
<comment type="function">
    <text evidence="9">Catalyzes the reduction of all-trans-retinal to all-trans-retinol in the presence of NADPH.</text>
</comment>
<evidence type="ECO:0000256" key="5">
    <source>
        <dbReference type="ARBA" id="ARBA00022989"/>
    </source>
</evidence>
<proteinExistence type="inferred from homology"/>
<organism evidence="14 15">
    <name type="scientific">Ophiocordyceps camponoti-rufipedis</name>
    <dbReference type="NCBI Taxonomy" id="2004952"/>
    <lineage>
        <taxon>Eukaryota</taxon>
        <taxon>Fungi</taxon>
        <taxon>Dikarya</taxon>
        <taxon>Ascomycota</taxon>
        <taxon>Pezizomycotina</taxon>
        <taxon>Sordariomycetes</taxon>
        <taxon>Hypocreomycetidae</taxon>
        <taxon>Hypocreales</taxon>
        <taxon>Ophiocordycipitaceae</taxon>
        <taxon>Ophiocordyceps</taxon>
    </lineage>
</organism>
<dbReference type="STRING" id="2004952.A0A2C5ZAZ9"/>
<evidence type="ECO:0000256" key="1">
    <source>
        <dbReference type="ARBA" id="ARBA00004141"/>
    </source>
</evidence>
<dbReference type="PANTHER" id="PTHR24322">
    <property type="entry name" value="PKSB"/>
    <property type="match status" value="1"/>
</dbReference>
<dbReference type="InterPro" id="IPR036291">
    <property type="entry name" value="NAD(P)-bd_dom_sf"/>
</dbReference>
<evidence type="ECO:0000256" key="4">
    <source>
        <dbReference type="ARBA" id="ARBA00022857"/>
    </source>
</evidence>
<keyword evidence="8" id="KW-0472">Membrane</keyword>
<evidence type="ECO:0000256" key="11">
    <source>
        <dbReference type="ARBA" id="ARBA00082544"/>
    </source>
</evidence>
<keyword evidence="4" id="KW-0521">NADP</keyword>